<evidence type="ECO:0000313" key="2">
    <source>
        <dbReference type="Proteomes" id="UP000254332"/>
    </source>
</evidence>
<protein>
    <submittedName>
        <fullName evidence="1">Pilin accessory protein (PilO)</fullName>
    </submittedName>
</protein>
<proteinExistence type="predicted"/>
<organism evidence="1 2">
    <name type="scientific">Salmonella enterica</name>
    <name type="common">Salmonella choleraesuis</name>
    <dbReference type="NCBI Taxonomy" id="28901"/>
    <lineage>
        <taxon>Bacteria</taxon>
        <taxon>Pseudomonadati</taxon>
        <taxon>Pseudomonadota</taxon>
        <taxon>Gammaproteobacteria</taxon>
        <taxon>Enterobacterales</taxon>
        <taxon>Enterobacteriaceae</taxon>
        <taxon>Salmonella</taxon>
    </lineage>
</organism>
<sequence>MSKKNDEGEDLPLQDWEENTFDVQTSVPPQLVFKNDEFIGMRINSVIYEFGQDEGSVTYKITGAVYGKRILKP</sequence>
<dbReference type="Pfam" id="PF06864">
    <property type="entry name" value="PAP_PilO"/>
    <property type="match status" value="1"/>
</dbReference>
<reference evidence="1 2" key="1">
    <citation type="submission" date="2018-06" db="EMBL/GenBank/DDBJ databases">
        <authorList>
            <consortium name="Pathogen Informatics"/>
            <person name="Doyle S."/>
        </authorList>
    </citation>
    <scope>NUCLEOTIDE SEQUENCE [LARGE SCALE GENOMIC DNA]</scope>
    <source>
        <strain evidence="1 2">NCTC10718</strain>
    </source>
</reference>
<dbReference type="InterPro" id="IPR009663">
    <property type="entry name" value="PAP_PilO"/>
</dbReference>
<dbReference type="Proteomes" id="UP000254332">
    <property type="component" value="Unassembled WGS sequence"/>
</dbReference>
<accession>A0A379SDN4</accession>
<gene>
    <name evidence="1" type="ORF">NCTC10718_04840</name>
</gene>
<dbReference type="AlphaFoldDB" id="A0A379SDN4"/>
<name>A0A379SDN4_SALER</name>
<evidence type="ECO:0000313" key="1">
    <source>
        <dbReference type="EMBL" id="SUG27517.1"/>
    </source>
</evidence>
<dbReference type="EMBL" id="UGWQ01000003">
    <property type="protein sequence ID" value="SUG27517.1"/>
    <property type="molecule type" value="Genomic_DNA"/>
</dbReference>